<feature type="transmembrane region" description="Helical" evidence="1">
    <location>
        <begin position="26"/>
        <end position="43"/>
    </location>
</feature>
<dbReference type="Proteomes" id="UP001214043">
    <property type="component" value="Chromosome"/>
</dbReference>
<keyword evidence="1" id="KW-0472">Membrane</keyword>
<reference evidence="2" key="1">
    <citation type="submission" date="2023-02" db="EMBL/GenBank/DDBJ databases">
        <title>Genome sequence of Hyphococcus flavus.</title>
        <authorList>
            <person name="Rong J.-C."/>
            <person name="Zhao Q."/>
            <person name="Yi M."/>
            <person name="Wu J.-Y."/>
        </authorList>
    </citation>
    <scope>NUCLEOTIDE SEQUENCE</scope>
    <source>
        <strain evidence="2">MCCC 1K03223</strain>
    </source>
</reference>
<dbReference type="Pfam" id="PF05656">
    <property type="entry name" value="DUF805"/>
    <property type="match status" value="1"/>
</dbReference>
<evidence type="ECO:0000256" key="1">
    <source>
        <dbReference type="SAM" id="Phobius"/>
    </source>
</evidence>
<dbReference type="RefSeq" id="WP_274492430.1">
    <property type="nucleotide sequence ID" value="NZ_CP118166.1"/>
</dbReference>
<keyword evidence="3" id="KW-1185">Reference proteome</keyword>
<feature type="transmembrane region" description="Helical" evidence="1">
    <location>
        <begin position="80"/>
        <end position="100"/>
    </location>
</feature>
<evidence type="ECO:0000313" key="2">
    <source>
        <dbReference type="EMBL" id="WDI30621.1"/>
    </source>
</evidence>
<keyword evidence="1" id="KW-0812">Transmembrane</keyword>
<dbReference type="EMBL" id="CP118166">
    <property type="protein sequence ID" value="WDI30621.1"/>
    <property type="molecule type" value="Genomic_DNA"/>
</dbReference>
<accession>A0AAE9ZGW6</accession>
<feature type="transmembrane region" description="Helical" evidence="1">
    <location>
        <begin position="49"/>
        <end position="68"/>
    </location>
</feature>
<proteinExistence type="predicted"/>
<organism evidence="2 3">
    <name type="scientific">Hyphococcus flavus</name>
    <dbReference type="NCBI Taxonomy" id="1866326"/>
    <lineage>
        <taxon>Bacteria</taxon>
        <taxon>Pseudomonadati</taxon>
        <taxon>Pseudomonadota</taxon>
        <taxon>Alphaproteobacteria</taxon>
        <taxon>Parvularculales</taxon>
        <taxon>Parvularculaceae</taxon>
        <taxon>Hyphococcus</taxon>
    </lineage>
</organism>
<protein>
    <submittedName>
        <fullName evidence="2">DUF805 domain-containing protein</fullName>
    </submittedName>
</protein>
<dbReference type="AlphaFoldDB" id="A0AAE9ZGW6"/>
<gene>
    <name evidence="2" type="ORF">PUV54_11710</name>
</gene>
<name>A0AAE9ZGW6_9PROT</name>
<sequence>MDIMQSVKTVLGNYANFNGRSSRAEFWWWALAYFVAYVGIYFVGGVVGVGEMLAGLLALGLLVPNIAVSVRRFHDIGKSGWWCLIFIIPLVGLIAMIFFFTKPSEGPNQFGEGPMAPVA</sequence>
<dbReference type="PANTHER" id="PTHR34980">
    <property type="entry name" value="INNER MEMBRANE PROTEIN-RELATED-RELATED"/>
    <property type="match status" value="1"/>
</dbReference>
<dbReference type="PANTHER" id="PTHR34980:SF2">
    <property type="entry name" value="INNER MEMBRANE PROTEIN YHAH-RELATED"/>
    <property type="match status" value="1"/>
</dbReference>
<evidence type="ECO:0000313" key="3">
    <source>
        <dbReference type="Proteomes" id="UP001214043"/>
    </source>
</evidence>
<dbReference type="InterPro" id="IPR008523">
    <property type="entry name" value="DUF805"/>
</dbReference>
<dbReference type="KEGG" id="hfl:PUV54_11710"/>
<dbReference type="GO" id="GO:0005886">
    <property type="term" value="C:plasma membrane"/>
    <property type="evidence" value="ECO:0007669"/>
    <property type="project" value="TreeGrafter"/>
</dbReference>
<keyword evidence="1" id="KW-1133">Transmembrane helix</keyword>